<keyword evidence="1" id="KW-0812">Transmembrane</keyword>
<dbReference type="EMBL" id="CP021780">
    <property type="protein sequence ID" value="ASA25181.1"/>
    <property type="molecule type" value="Genomic_DNA"/>
</dbReference>
<dbReference type="KEGG" id="pdh:B9T62_33275"/>
<dbReference type="AlphaFoldDB" id="A0A2Z2KVC6"/>
<keyword evidence="1" id="KW-1133">Transmembrane helix</keyword>
<evidence type="ECO:0000256" key="1">
    <source>
        <dbReference type="SAM" id="Phobius"/>
    </source>
</evidence>
<evidence type="ECO:0000313" key="3">
    <source>
        <dbReference type="EMBL" id="ASA25181.1"/>
    </source>
</evidence>
<dbReference type="RefSeq" id="WP_087919146.1">
    <property type="nucleotide sequence ID" value="NZ_CP021780.1"/>
</dbReference>
<protein>
    <recommendedName>
        <fullName evidence="2">Peptidase M56 domain-containing protein</fullName>
    </recommendedName>
</protein>
<name>A0A2Z2KVC6_9BACL</name>
<proteinExistence type="predicted"/>
<gene>
    <name evidence="3" type="ORF">B9T62_33275</name>
</gene>
<dbReference type="Pfam" id="PF05569">
    <property type="entry name" value="Peptidase_M56"/>
    <property type="match status" value="1"/>
</dbReference>
<dbReference type="CDD" id="cd07341">
    <property type="entry name" value="M56_BlaR1_MecR1_like"/>
    <property type="match status" value="1"/>
</dbReference>
<reference evidence="3 4" key="1">
    <citation type="submission" date="2017-06" db="EMBL/GenBank/DDBJ databases">
        <title>Complete genome sequence of Paenibacillus donghaensis KCTC 13049T isolated from East Sea sediment, South Korea.</title>
        <authorList>
            <person name="Jung B.K."/>
            <person name="Hong S.-J."/>
            <person name="Shin J.-H."/>
        </authorList>
    </citation>
    <scope>NUCLEOTIDE SEQUENCE [LARGE SCALE GENOMIC DNA]</scope>
    <source>
        <strain evidence="3 4">KCTC 13049</strain>
    </source>
</reference>
<organism evidence="3 4">
    <name type="scientific">Paenibacillus donghaensis</name>
    <dbReference type="NCBI Taxonomy" id="414771"/>
    <lineage>
        <taxon>Bacteria</taxon>
        <taxon>Bacillati</taxon>
        <taxon>Bacillota</taxon>
        <taxon>Bacilli</taxon>
        <taxon>Bacillales</taxon>
        <taxon>Paenibacillaceae</taxon>
        <taxon>Paenibacillus</taxon>
    </lineage>
</organism>
<dbReference type="PANTHER" id="PTHR34978:SF3">
    <property type="entry name" value="SLR0241 PROTEIN"/>
    <property type="match status" value="1"/>
</dbReference>
<sequence length="482" mass="54169">MLDYLLTTMVEIILSTSLIIVLVLLLGRTLSRRYAPKWRYWIWLALAVRLLIPFNLTAPQPLVQIIPPIQEAMIPQKTAVDKASAPIQSDKNGNPVPAVTAAPNKPMSAQAGIALLWLSGAGGVLIYHCVGHLIFMSSIRRWSRPVGEQQVLELFSHSLRELKLDSRKVKLRRSTAAPSPMLAGLLKPTVWLPAELYSDEEYLMIFKHELIHYKQRHLWYKLLMLVVRAVHWFNPLVYLMVREANKEVELVCDSEVVKGTDIGYRKRYSEIILSMIRRPPSNAASLSTPFNGGKQMMKQRFAGIFDRRKKHNGVGAIVTAGLLLVLAGVLVACSTTAPKSDAIQEAIEAATQYKNTEYEVAYSSDILSVETIQQRNDQMVPFFTEYFAEKAVSTRYTGLPLQVAAKQQASVTSDNLELSLSEDKGDVIELKYYVDLVLLDQAGAEQQRVPLEGILTLFDVEDQWLVQGDRFDSNAFMKLVVP</sequence>
<dbReference type="OrthoDB" id="9770467at2"/>
<keyword evidence="4" id="KW-1185">Reference proteome</keyword>
<feature type="transmembrane region" description="Helical" evidence="1">
    <location>
        <begin position="6"/>
        <end position="26"/>
    </location>
</feature>
<keyword evidence="1" id="KW-0472">Membrane</keyword>
<dbReference type="PANTHER" id="PTHR34978">
    <property type="entry name" value="POSSIBLE SENSOR-TRANSDUCER PROTEIN BLAR"/>
    <property type="match status" value="1"/>
</dbReference>
<dbReference type="Proteomes" id="UP000249890">
    <property type="component" value="Chromosome"/>
</dbReference>
<dbReference type="InterPro" id="IPR008756">
    <property type="entry name" value="Peptidase_M56"/>
</dbReference>
<evidence type="ECO:0000259" key="2">
    <source>
        <dbReference type="Pfam" id="PF05569"/>
    </source>
</evidence>
<feature type="transmembrane region" description="Helical" evidence="1">
    <location>
        <begin position="38"/>
        <end position="56"/>
    </location>
</feature>
<accession>A0A2Z2KVC6</accession>
<feature type="domain" description="Peptidase M56" evidence="2">
    <location>
        <begin position="9"/>
        <end position="302"/>
    </location>
</feature>
<evidence type="ECO:0000313" key="4">
    <source>
        <dbReference type="Proteomes" id="UP000249890"/>
    </source>
</evidence>
<feature type="transmembrane region" description="Helical" evidence="1">
    <location>
        <begin position="113"/>
        <end position="135"/>
    </location>
</feature>
<dbReference type="InterPro" id="IPR052173">
    <property type="entry name" value="Beta-lactam_resp_regulator"/>
</dbReference>
<feature type="transmembrane region" description="Helical" evidence="1">
    <location>
        <begin position="314"/>
        <end position="332"/>
    </location>
</feature>